<dbReference type="PANTHER" id="PTHR36307">
    <property type="entry name" value="FLAGELLA BASAL BODY P-RING FORMATION PROTEIN FLGA"/>
    <property type="match status" value="1"/>
</dbReference>
<keyword evidence="1" id="KW-0574">Periplasm</keyword>
<organism evidence="3 4">
    <name type="scientific">Pacificimonas flava</name>
    <dbReference type="NCBI Taxonomy" id="1234595"/>
    <lineage>
        <taxon>Bacteria</taxon>
        <taxon>Pseudomonadati</taxon>
        <taxon>Pseudomonadota</taxon>
        <taxon>Alphaproteobacteria</taxon>
        <taxon>Sphingomonadales</taxon>
        <taxon>Sphingosinicellaceae</taxon>
        <taxon>Pacificimonas</taxon>
    </lineage>
</organism>
<comment type="similarity">
    <text evidence="1">Belongs to the FlgA family.</text>
</comment>
<comment type="subcellular location">
    <subcellularLocation>
        <location evidence="1">Periplasm</location>
    </subcellularLocation>
</comment>
<dbReference type="GO" id="GO:0042597">
    <property type="term" value="C:periplasmic space"/>
    <property type="evidence" value="ECO:0007669"/>
    <property type="project" value="UniProtKB-SubCell"/>
</dbReference>
<dbReference type="Pfam" id="PF13144">
    <property type="entry name" value="ChapFlgA"/>
    <property type="match status" value="1"/>
</dbReference>
<dbReference type="Proteomes" id="UP000198462">
    <property type="component" value="Unassembled WGS sequence"/>
</dbReference>
<evidence type="ECO:0000256" key="1">
    <source>
        <dbReference type="RuleBase" id="RU362063"/>
    </source>
</evidence>
<keyword evidence="3" id="KW-0966">Cell projection</keyword>
<proteinExistence type="inferred from homology"/>
<evidence type="ECO:0000313" key="3">
    <source>
        <dbReference type="EMBL" id="OWV33549.1"/>
    </source>
</evidence>
<keyword evidence="4" id="KW-1185">Reference proteome</keyword>
<dbReference type="InterPro" id="IPR017585">
    <property type="entry name" value="SAF_FlgA"/>
</dbReference>
<feature type="signal peptide" evidence="1">
    <location>
        <begin position="1"/>
        <end position="23"/>
    </location>
</feature>
<comment type="caution">
    <text evidence="3">The sequence shown here is derived from an EMBL/GenBank/DDBJ whole genome shotgun (WGS) entry which is preliminary data.</text>
</comment>
<dbReference type="Gene3D" id="2.30.30.760">
    <property type="match status" value="1"/>
</dbReference>
<name>A0A219B6X5_9SPHN</name>
<keyword evidence="3" id="KW-0969">Cilium</keyword>
<keyword evidence="3" id="KW-0282">Flagellum</keyword>
<dbReference type="CDD" id="cd11614">
    <property type="entry name" value="SAF_CpaB_FlgA_like"/>
    <property type="match status" value="1"/>
</dbReference>
<feature type="domain" description="Flagella basal body P-ring formation protein FlgA SAF" evidence="2">
    <location>
        <begin position="31"/>
        <end position="149"/>
    </location>
</feature>
<sequence length="152" mass="15939">MMKRIAFITAGAAMIFVGPPGLAADRDVEAVSVLAVPVDRGDVLSADLFEIAELAPNRARGAVRPEDADGLEARRNLAAGRIVRRSDLIQPQLVRRGDPVSIEVRSGTLTITSRGEALGSGAEGERVRVVTANSRTLEGIVAPNGAVVVPLH</sequence>
<dbReference type="EMBL" id="NFZT01000001">
    <property type="protein sequence ID" value="OWV33549.1"/>
    <property type="molecule type" value="Genomic_DNA"/>
</dbReference>
<protein>
    <recommendedName>
        <fullName evidence="1">Flagella basal body P-ring formation protein FlgA</fullName>
    </recommendedName>
</protein>
<keyword evidence="1" id="KW-1005">Bacterial flagellum biogenesis</keyword>
<dbReference type="InterPro" id="IPR039246">
    <property type="entry name" value="Flagellar_FlgA"/>
</dbReference>
<reference evidence="4" key="1">
    <citation type="submission" date="2017-05" db="EMBL/GenBank/DDBJ databases">
        <authorList>
            <person name="Lin X."/>
        </authorList>
    </citation>
    <scope>NUCLEOTIDE SEQUENCE [LARGE SCALE GENOMIC DNA]</scope>
    <source>
        <strain evidence="4">JLT2012</strain>
    </source>
</reference>
<evidence type="ECO:0000313" key="4">
    <source>
        <dbReference type="Proteomes" id="UP000198462"/>
    </source>
</evidence>
<feature type="chain" id="PRO_5011809232" description="Flagella basal body P-ring formation protein FlgA" evidence="1">
    <location>
        <begin position="24"/>
        <end position="152"/>
    </location>
</feature>
<dbReference type="RefSeq" id="WP_088712323.1">
    <property type="nucleotide sequence ID" value="NZ_NFZT01000001.1"/>
</dbReference>
<dbReference type="PANTHER" id="PTHR36307:SF1">
    <property type="entry name" value="FLAGELLA BASAL BODY P-RING FORMATION PROTEIN FLGA"/>
    <property type="match status" value="1"/>
</dbReference>
<keyword evidence="1" id="KW-0732">Signal</keyword>
<comment type="function">
    <text evidence="1">Involved in the assembly process of the P-ring formation. It may associate with FlgF on the rod constituting a structure essential for the P-ring assembly or may act as a modulator protein for the P-ring assembly.</text>
</comment>
<accession>A0A219B6X5</accession>
<dbReference type="NCBIfam" id="TIGR03170">
    <property type="entry name" value="flgA_cterm"/>
    <property type="match status" value="1"/>
</dbReference>
<dbReference type="AlphaFoldDB" id="A0A219B6X5"/>
<gene>
    <name evidence="3" type="ORF">B5C34_08795</name>
</gene>
<evidence type="ECO:0000259" key="2">
    <source>
        <dbReference type="Pfam" id="PF13144"/>
    </source>
</evidence>
<dbReference type="OrthoDB" id="7619725at2"/>
<dbReference type="GO" id="GO:0044780">
    <property type="term" value="P:bacterial-type flagellum assembly"/>
    <property type="evidence" value="ECO:0007669"/>
    <property type="project" value="InterPro"/>
</dbReference>